<name>A0A9N9BBI0_9GLOM</name>
<reference evidence="3" key="1">
    <citation type="submission" date="2021-06" db="EMBL/GenBank/DDBJ databases">
        <authorList>
            <person name="Kallberg Y."/>
            <person name="Tangrot J."/>
            <person name="Rosling A."/>
        </authorList>
    </citation>
    <scope>NUCLEOTIDE SEQUENCE</scope>
    <source>
        <strain evidence="3">AZ414A</strain>
    </source>
</reference>
<evidence type="ECO:0000313" key="4">
    <source>
        <dbReference type="Proteomes" id="UP000789706"/>
    </source>
</evidence>
<dbReference type="AlphaFoldDB" id="A0A9N9BBI0"/>
<keyword evidence="4" id="KW-1185">Reference proteome</keyword>
<dbReference type="GO" id="GO:0005886">
    <property type="term" value="C:plasma membrane"/>
    <property type="evidence" value="ECO:0007669"/>
    <property type="project" value="TreeGrafter"/>
</dbReference>
<proteinExistence type="inferred from homology"/>
<evidence type="ECO:0000313" key="3">
    <source>
        <dbReference type="EMBL" id="CAG8562097.1"/>
    </source>
</evidence>
<evidence type="ECO:0000256" key="1">
    <source>
        <dbReference type="ARBA" id="ARBA00005350"/>
    </source>
</evidence>
<dbReference type="Pfam" id="PF03803">
    <property type="entry name" value="Scramblase"/>
    <property type="match status" value="2"/>
</dbReference>
<dbReference type="EMBL" id="CAJVPK010000958">
    <property type="protein sequence ID" value="CAG8562097.1"/>
    <property type="molecule type" value="Genomic_DNA"/>
</dbReference>
<organism evidence="3 4">
    <name type="scientific">Diversispora eburnea</name>
    <dbReference type="NCBI Taxonomy" id="1213867"/>
    <lineage>
        <taxon>Eukaryota</taxon>
        <taxon>Fungi</taxon>
        <taxon>Fungi incertae sedis</taxon>
        <taxon>Mucoromycota</taxon>
        <taxon>Glomeromycotina</taxon>
        <taxon>Glomeromycetes</taxon>
        <taxon>Diversisporales</taxon>
        <taxon>Diversisporaceae</taxon>
        <taxon>Diversispora</taxon>
    </lineage>
</organism>
<dbReference type="GO" id="GO:0017128">
    <property type="term" value="F:phospholipid scramblase activity"/>
    <property type="evidence" value="ECO:0007669"/>
    <property type="project" value="InterPro"/>
</dbReference>
<evidence type="ECO:0000256" key="2">
    <source>
        <dbReference type="RuleBase" id="RU363116"/>
    </source>
</evidence>
<dbReference type="InterPro" id="IPR005552">
    <property type="entry name" value="Scramblase"/>
</dbReference>
<gene>
    <name evidence="3" type="ORF">DEBURN_LOCUS7640</name>
</gene>
<dbReference type="PANTHER" id="PTHR23248">
    <property type="entry name" value="PHOSPHOLIPID SCRAMBLASE-RELATED"/>
    <property type="match status" value="1"/>
</dbReference>
<comment type="caution">
    <text evidence="3">The sequence shown here is derived from an EMBL/GenBank/DDBJ whole genome shotgun (WGS) entry which is preliminary data.</text>
</comment>
<accession>A0A9N9BBI0</accession>
<dbReference type="PANTHER" id="PTHR23248:SF9">
    <property type="entry name" value="PHOSPHOLIPID SCRAMBLASE"/>
    <property type="match status" value="1"/>
</dbReference>
<sequence>MLFNILQRNNYSSRNLQILLNPIFITFLHKTPKRPFSTKSIQGITEKTRNLLSNIRNNREKPNNVNNANIEKTSIVSQPQEVVILQNNNNKPHEILTFSDSASQILRNSALIVARQVELLNVFLNQICVGYIAEEQTFTSTLLRQLFRTHRNFRATILNPNGEIILKIHRPFAFINSRIFVSTNDNQLIGEVQQQWHLWHKRGVDFGSVNRNFGGFAKEIFTDMGQYVIRMDPETRLMSLDERAVILAAAISVDFDYFSRHSRHGGGGLFHLPILDDLQGRNSNVDDDKELAM</sequence>
<comment type="similarity">
    <text evidence="1 2">Belongs to the phospholipid scramblase family.</text>
</comment>
<protein>
    <recommendedName>
        <fullName evidence="2">Phospholipid scramblase</fullName>
    </recommendedName>
</protein>
<dbReference type="OrthoDB" id="191150at2759"/>
<dbReference type="Proteomes" id="UP000789706">
    <property type="component" value="Unassembled WGS sequence"/>
</dbReference>